<organism evidence="2 3">
    <name type="scientific">Gigaspora margarita</name>
    <dbReference type="NCBI Taxonomy" id="4874"/>
    <lineage>
        <taxon>Eukaryota</taxon>
        <taxon>Fungi</taxon>
        <taxon>Fungi incertae sedis</taxon>
        <taxon>Mucoromycota</taxon>
        <taxon>Glomeromycotina</taxon>
        <taxon>Glomeromycetes</taxon>
        <taxon>Diversisporales</taxon>
        <taxon>Gigasporaceae</taxon>
        <taxon>Gigaspora</taxon>
    </lineage>
</organism>
<protein>
    <submittedName>
        <fullName evidence="2">42315_t:CDS:1</fullName>
    </submittedName>
</protein>
<evidence type="ECO:0000256" key="1">
    <source>
        <dbReference type="SAM" id="SignalP"/>
    </source>
</evidence>
<gene>
    <name evidence="2" type="ORF">GMARGA_LOCUS39764</name>
</gene>
<sequence>NYQMQFQNLVVLTLLFATSGKVNLTKIGHFFAFNKTFECFGIKFVKENIGLYLGSENELKLQINSVQTEKEYLDLLLCE</sequence>
<dbReference type="EMBL" id="CAJVQB010096697">
    <property type="protein sequence ID" value="CAG8849532.1"/>
    <property type="molecule type" value="Genomic_DNA"/>
</dbReference>
<accession>A0ABN7X6V2</accession>
<dbReference type="Proteomes" id="UP000789901">
    <property type="component" value="Unassembled WGS sequence"/>
</dbReference>
<keyword evidence="1" id="KW-0732">Signal</keyword>
<reference evidence="2 3" key="1">
    <citation type="submission" date="2021-06" db="EMBL/GenBank/DDBJ databases">
        <authorList>
            <person name="Kallberg Y."/>
            <person name="Tangrot J."/>
            <person name="Rosling A."/>
        </authorList>
    </citation>
    <scope>NUCLEOTIDE SEQUENCE [LARGE SCALE GENOMIC DNA]</scope>
    <source>
        <strain evidence="2 3">120-4 pot B 10/14</strain>
    </source>
</reference>
<comment type="caution">
    <text evidence="2">The sequence shown here is derived from an EMBL/GenBank/DDBJ whole genome shotgun (WGS) entry which is preliminary data.</text>
</comment>
<name>A0ABN7X6V2_GIGMA</name>
<keyword evidence="3" id="KW-1185">Reference proteome</keyword>
<feature type="non-terminal residue" evidence="2">
    <location>
        <position position="1"/>
    </location>
</feature>
<proteinExistence type="predicted"/>
<evidence type="ECO:0000313" key="3">
    <source>
        <dbReference type="Proteomes" id="UP000789901"/>
    </source>
</evidence>
<feature type="chain" id="PRO_5046144455" evidence="1">
    <location>
        <begin position="21"/>
        <end position="79"/>
    </location>
</feature>
<feature type="signal peptide" evidence="1">
    <location>
        <begin position="1"/>
        <end position="20"/>
    </location>
</feature>
<evidence type="ECO:0000313" key="2">
    <source>
        <dbReference type="EMBL" id="CAG8849532.1"/>
    </source>
</evidence>